<proteinExistence type="predicted"/>
<feature type="domain" description="Aminoglycoside phosphotransferase" evidence="1">
    <location>
        <begin position="3"/>
        <end position="210"/>
    </location>
</feature>
<evidence type="ECO:0000313" key="2">
    <source>
        <dbReference type="EMBL" id="KAK3370271.1"/>
    </source>
</evidence>
<dbReference type="InterPro" id="IPR002575">
    <property type="entry name" value="Aminoglycoside_PTrfase"/>
</dbReference>
<dbReference type="InterPro" id="IPR011009">
    <property type="entry name" value="Kinase-like_dom_sf"/>
</dbReference>
<keyword evidence="3" id="KW-1185">Reference proteome</keyword>
<dbReference type="Proteomes" id="UP001285441">
    <property type="component" value="Unassembled WGS sequence"/>
</dbReference>
<protein>
    <recommendedName>
        <fullName evidence="1">Aminoglycoside phosphotransferase domain-containing protein</fullName>
    </recommendedName>
</protein>
<dbReference type="AlphaFoldDB" id="A0AAE0N4A4"/>
<accession>A0AAE0N4A4</accession>
<reference evidence="2" key="1">
    <citation type="journal article" date="2023" name="Mol. Phylogenet. Evol.">
        <title>Genome-scale phylogeny and comparative genomics of the fungal order Sordariales.</title>
        <authorList>
            <person name="Hensen N."/>
            <person name="Bonometti L."/>
            <person name="Westerberg I."/>
            <person name="Brannstrom I.O."/>
            <person name="Guillou S."/>
            <person name="Cros-Aarteil S."/>
            <person name="Calhoun S."/>
            <person name="Haridas S."/>
            <person name="Kuo A."/>
            <person name="Mondo S."/>
            <person name="Pangilinan J."/>
            <person name="Riley R."/>
            <person name="LaButti K."/>
            <person name="Andreopoulos B."/>
            <person name="Lipzen A."/>
            <person name="Chen C."/>
            <person name="Yan M."/>
            <person name="Daum C."/>
            <person name="Ng V."/>
            <person name="Clum A."/>
            <person name="Steindorff A."/>
            <person name="Ohm R.A."/>
            <person name="Martin F."/>
            <person name="Silar P."/>
            <person name="Natvig D.O."/>
            <person name="Lalanne C."/>
            <person name="Gautier V."/>
            <person name="Ament-Velasquez S.L."/>
            <person name="Kruys A."/>
            <person name="Hutchinson M.I."/>
            <person name="Powell A.J."/>
            <person name="Barry K."/>
            <person name="Miller A.N."/>
            <person name="Grigoriev I.V."/>
            <person name="Debuchy R."/>
            <person name="Gladieux P."/>
            <person name="Hiltunen Thoren M."/>
            <person name="Johannesson H."/>
        </authorList>
    </citation>
    <scope>NUCLEOTIDE SEQUENCE</scope>
    <source>
        <strain evidence="2">CBS 232.78</strain>
    </source>
</reference>
<dbReference type="EMBL" id="JAULSW010000009">
    <property type="protein sequence ID" value="KAK3370271.1"/>
    <property type="molecule type" value="Genomic_DNA"/>
</dbReference>
<reference evidence="2" key="2">
    <citation type="submission" date="2023-06" db="EMBL/GenBank/DDBJ databases">
        <authorList>
            <consortium name="Lawrence Berkeley National Laboratory"/>
            <person name="Haridas S."/>
            <person name="Hensen N."/>
            <person name="Bonometti L."/>
            <person name="Westerberg I."/>
            <person name="Brannstrom I.O."/>
            <person name="Guillou S."/>
            <person name="Cros-Aarteil S."/>
            <person name="Calhoun S."/>
            <person name="Kuo A."/>
            <person name="Mondo S."/>
            <person name="Pangilinan J."/>
            <person name="Riley R."/>
            <person name="LaButti K."/>
            <person name="Andreopoulos B."/>
            <person name="Lipzen A."/>
            <person name="Chen C."/>
            <person name="Yanf M."/>
            <person name="Daum C."/>
            <person name="Ng V."/>
            <person name="Clum A."/>
            <person name="Steindorff A."/>
            <person name="Ohm R."/>
            <person name="Martin F."/>
            <person name="Silar P."/>
            <person name="Natvig D."/>
            <person name="Lalanne C."/>
            <person name="Gautier V."/>
            <person name="Ament-velasquez S.L."/>
            <person name="Kruys A."/>
            <person name="Hutchinson M.I."/>
            <person name="Powell A.J."/>
            <person name="Barry K."/>
            <person name="Miller A.N."/>
            <person name="Grigoriev I.V."/>
            <person name="Debuchy R."/>
            <person name="Gladieux P."/>
            <person name="Thoren M.H."/>
            <person name="Johannesson H."/>
        </authorList>
    </citation>
    <scope>NUCLEOTIDE SEQUENCE</scope>
    <source>
        <strain evidence="2">CBS 232.78</strain>
    </source>
</reference>
<organism evidence="2 3">
    <name type="scientific">Podospora didyma</name>
    <dbReference type="NCBI Taxonomy" id="330526"/>
    <lineage>
        <taxon>Eukaryota</taxon>
        <taxon>Fungi</taxon>
        <taxon>Dikarya</taxon>
        <taxon>Ascomycota</taxon>
        <taxon>Pezizomycotina</taxon>
        <taxon>Sordariomycetes</taxon>
        <taxon>Sordariomycetidae</taxon>
        <taxon>Sordariales</taxon>
        <taxon>Podosporaceae</taxon>
        <taxon>Podospora</taxon>
    </lineage>
</organism>
<dbReference type="SUPFAM" id="SSF56112">
    <property type="entry name" value="Protein kinase-like (PK-like)"/>
    <property type="match status" value="1"/>
</dbReference>
<dbReference type="PANTHER" id="PTHR21310:SF37">
    <property type="entry name" value="AMINOGLYCOSIDE PHOSPHOTRANSFERASE DOMAIN-CONTAINING PROTEIN"/>
    <property type="match status" value="1"/>
</dbReference>
<name>A0AAE0N4A4_9PEZI</name>
<comment type="caution">
    <text evidence="2">The sequence shown here is derived from an EMBL/GenBank/DDBJ whole genome shotgun (WGS) entry which is preliminary data.</text>
</comment>
<dbReference type="InterPro" id="IPR051678">
    <property type="entry name" value="AGP_Transferase"/>
</dbReference>
<dbReference type="Pfam" id="PF01636">
    <property type="entry name" value="APH"/>
    <property type="match status" value="1"/>
</dbReference>
<dbReference type="Gene3D" id="3.90.1200.10">
    <property type="match status" value="1"/>
</dbReference>
<sequence length="221" mass="24260">MHSATRVQNEVALISLAAAALDYFNTHVVPRIYGWGAPVGEPQPAQGWTLQELLPGMTLEDALPTMDLQRKEQDFELPETITGFGGVTFDPDGRIVSAVMPTVGEGPWPTYEASFKGRLAVALQKAGDNSYIKGWHANGLRKRLDAWVKRGLPAHFEGLTSKDEKAIIHSDFAASSILYDAESGRITGLIGYDFSCVLHPSYEFLRSFSNLGGQFRGWTTD</sequence>
<evidence type="ECO:0000259" key="1">
    <source>
        <dbReference type="Pfam" id="PF01636"/>
    </source>
</evidence>
<dbReference type="PANTHER" id="PTHR21310">
    <property type="entry name" value="AMINOGLYCOSIDE PHOSPHOTRANSFERASE-RELATED-RELATED"/>
    <property type="match status" value="1"/>
</dbReference>
<evidence type="ECO:0000313" key="3">
    <source>
        <dbReference type="Proteomes" id="UP001285441"/>
    </source>
</evidence>
<gene>
    <name evidence="2" type="ORF">B0H63DRAFT_454462</name>
</gene>